<gene>
    <name evidence="3" type="ORF">DNG_07499</name>
</gene>
<keyword evidence="2" id="KW-1133">Transmembrane helix</keyword>
<dbReference type="AlphaFoldDB" id="A0AAE8SXJ3"/>
<evidence type="ECO:0000256" key="2">
    <source>
        <dbReference type="SAM" id="Phobius"/>
    </source>
</evidence>
<feature type="transmembrane region" description="Helical" evidence="2">
    <location>
        <begin position="7"/>
        <end position="28"/>
    </location>
</feature>
<feature type="compositionally biased region" description="Acidic residues" evidence="1">
    <location>
        <begin position="158"/>
        <end position="172"/>
    </location>
</feature>
<feature type="compositionally biased region" description="Pro residues" evidence="1">
    <location>
        <begin position="103"/>
        <end position="113"/>
    </location>
</feature>
<proteinExistence type="predicted"/>
<accession>A0AAE8SXJ3</accession>
<organism evidence="3 4">
    <name type="scientific">Cephalotrichum gorgonifer</name>
    <dbReference type="NCBI Taxonomy" id="2041049"/>
    <lineage>
        <taxon>Eukaryota</taxon>
        <taxon>Fungi</taxon>
        <taxon>Dikarya</taxon>
        <taxon>Ascomycota</taxon>
        <taxon>Pezizomycotina</taxon>
        <taxon>Sordariomycetes</taxon>
        <taxon>Hypocreomycetidae</taxon>
        <taxon>Microascales</taxon>
        <taxon>Microascaceae</taxon>
        <taxon>Cephalotrichum</taxon>
    </lineage>
</organism>
<keyword evidence="2" id="KW-0812">Transmembrane</keyword>
<evidence type="ECO:0000313" key="4">
    <source>
        <dbReference type="Proteomes" id="UP001187682"/>
    </source>
</evidence>
<name>A0AAE8SXJ3_9PEZI</name>
<comment type="caution">
    <text evidence="3">The sequence shown here is derived from an EMBL/GenBank/DDBJ whole genome shotgun (WGS) entry which is preliminary data.</text>
</comment>
<dbReference type="Proteomes" id="UP001187682">
    <property type="component" value="Unassembled WGS sequence"/>
</dbReference>
<evidence type="ECO:0000256" key="1">
    <source>
        <dbReference type="SAM" id="MobiDB-lite"/>
    </source>
</evidence>
<protein>
    <submittedName>
        <fullName evidence="3">Uncharacterized protein</fullName>
    </submittedName>
</protein>
<dbReference type="EMBL" id="ONZQ02000011">
    <property type="protein sequence ID" value="SPO04814.1"/>
    <property type="molecule type" value="Genomic_DNA"/>
</dbReference>
<feature type="region of interest" description="Disordered" evidence="1">
    <location>
        <begin position="80"/>
        <end position="197"/>
    </location>
</feature>
<evidence type="ECO:0000313" key="3">
    <source>
        <dbReference type="EMBL" id="SPO04814.1"/>
    </source>
</evidence>
<keyword evidence="2" id="KW-0472">Membrane</keyword>
<keyword evidence="4" id="KW-1185">Reference proteome</keyword>
<sequence length="197" mass="21795">MITFLDIIVLLVLPIFALYLWAILFAILSMQLSELASTEKQRQQNHHTTATRRSFRVQTGISTPMDGFSWPAATVEAAFYTSPEDGDDEQFEGRVYGRRRGPRPPSPPPPPPSSRRVSQSEGADVSDSGNESDDESERNNSEGDHSDDDTIQPTPTSSDDERDDDDGEDSGSEDGGQAFQPCSQGARLQVSTEWEWL</sequence>
<reference evidence="3" key="1">
    <citation type="submission" date="2018-03" db="EMBL/GenBank/DDBJ databases">
        <authorList>
            <person name="Guldener U."/>
        </authorList>
    </citation>
    <scope>NUCLEOTIDE SEQUENCE</scope>
</reference>